<evidence type="ECO:0000256" key="2">
    <source>
        <dbReference type="ARBA" id="ARBA00022741"/>
    </source>
</evidence>
<keyword evidence="3 5" id="KW-0067">ATP-binding</keyword>
<accession>A0A967ACH4</accession>
<comment type="caution">
    <text evidence="7">The sequence shown here is derived from an EMBL/GenBank/DDBJ whole genome shotgun (WGS) entry which is preliminary data.</text>
</comment>
<keyword evidence="5 7" id="KW-0808">Transferase</keyword>
<dbReference type="InterPro" id="IPR027417">
    <property type="entry name" value="P-loop_NTPase"/>
</dbReference>
<dbReference type="GO" id="GO:0004140">
    <property type="term" value="F:dephospho-CoA kinase activity"/>
    <property type="evidence" value="ECO:0007669"/>
    <property type="project" value="UniProtKB-UniRule"/>
</dbReference>
<keyword evidence="2 5" id="KW-0547">Nucleotide-binding</keyword>
<dbReference type="GO" id="GO:0015937">
    <property type="term" value="P:coenzyme A biosynthetic process"/>
    <property type="evidence" value="ECO:0007669"/>
    <property type="project" value="UniProtKB-UniRule"/>
</dbReference>
<dbReference type="Gene3D" id="3.40.50.300">
    <property type="entry name" value="P-loop containing nucleotide triphosphate hydrolases"/>
    <property type="match status" value="1"/>
</dbReference>
<dbReference type="Pfam" id="PF01121">
    <property type="entry name" value="CoaE"/>
    <property type="match status" value="1"/>
</dbReference>
<evidence type="ECO:0000256" key="3">
    <source>
        <dbReference type="ARBA" id="ARBA00022840"/>
    </source>
</evidence>
<reference evidence="7" key="1">
    <citation type="submission" date="2020-03" db="EMBL/GenBank/DDBJ databases">
        <title>Psychroflexus Maritimus sp. nov., isolate from marine sediment.</title>
        <authorList>
            <person name="Zhong Y.-L."/>
        </authorList>
    </citation>
    <scope>NUCLEOTIDE SEQUENCE</scope>
    <source>
        <strain evidence="7">C1</strain>
    </source>
</reference>
<dbReference type="AlphaFoldDB" id="A0A967ACH4"/>
<feature type="binding site" evidence="5">
    <location>
        <begin position="14"/>
        <end position="19"/>
    </location>
    <ligand>
        <name>ATP</name>
        <dbReference type="ChEBI" id="CHEBI:30616"/>
    </ligand>
</feature>
<keyword evidence="5" id="KW-0963">Cytoplasm</keyword>
<organism evidence="7 8">
    <name type="scientific">Psychroflexus maritimus</name>
    <dbReference type="NCBI Taxonomy" id="2714865"/>
    <lineage>
        <taxon>Bacteria</taxon>
        <taxon>Pseudomonadati</taxon>
        <taxon>Bacteroidota</taxon>
        <taxon>Flavobacteriia</taxon>
        <taxon>Flavobacteriales</taxon>
        <taxon>Flavobacteriaceae</taxon>
        <taxon>Psychroflexus</taxon>
    </lineage>
</organism>
<dbReference type="PANTHER" id="PTHR10695">
    <property type="entry name" value="DEPHOSPHO-COA KINASE-RELATED"/>
    <property type="match status" value="1"/>
</dbReference>
<dbReference type="EC" id="2.7.1.24" evidence="5 6"/>
<sequence>MNKPKIIGLTGGIGSGKTTVAKMFKKLGVPIFIADIEAKRLMNECAELKQKIISIFGEQAYQNQQLNRKYIGKQVFKDEELLNKLNEVVHPAVQDAFELWHKNQNASYVLYEAAILLEKGRASYFDKIILVIASERERIRRIKTRDGASEAHIKERMNNQWNDDKKRKFADFVIKNDILDKTKEKVFKIHKLLEIN</sequence>
<keyword evidence="8" id="KW-1185">Reference proteome</keyword>
<comment type="function">
    <text evidence="5">Catalyzes the phosphorylation of the 3'-hydroxyl group of dephosphocoenzyme A to form coenzyme A.</text>
</comment>
<proteinExistence type="inferred from homology"/>
<evidence type="ECO:0000256" key="4">
    <source>
        <dbReference type="ARBA" id="ARBA00022993"/>
    </source>
</evidence>
<dbReference type="SUPFAM" id="SSF52540">
    <property type="entry name" value="P-loop containing nucleoside triphosphate hydrolases"/>
    <property type="match status" value="1"/>
</dbReference>
<evidence type="ECO:0000313" key="8">
    <source>
        <dbReference type="Proteomes" id="UP000643701"/>
    </source>
</evidence>
<dbReference type="NCBIfam" id="TIGR00152">
    <property type="entry name" value="dephospho-CoA kinase"/>
    <property type="match status" value="1"/>
</dbReference>
<keyword evidence="5 7" id="KW-0418">Kinase</keyword>
<dbReference type="HAMAP" id="MF_00376">
    <property type="entry name" value="Dephospho_CoA_kinase"/>
    <property type="match status" value="1"/>
</dbReference>
<evidence type="ECO:0000256" key="1">
    <source>
        <dbReference type="ARBA" id="ARBA00009018"/>
    </source>
</evidence>
<dbReference type="GO" id="GO:0005737">
    <property type="term" value="C:cytoplasm"/>
    <property type="evidence" value="ECO:0007669"/>
    <property type="project" value="UniProtKB-SubCell"/>
</dbReference>
<evidence type="ECO:0000313" key="7">
    <source>
        <dbReference type="EMBL" id="NGZ89739.1"/>
    </source>
</evidence>
<dbReference type="EMBL" id="JAANAS010000041">
    <property type="protein sequence ID" value="NGZ89739.1"/>
    <property type="molecule type" value="Genomic_DNA"/>
</dbReference>
<dbReference type="RefSeq" id="WP_166400002.1">
    <property type="nucleotide sequence ID" value="NZ_JAANAS010000041.1"/>
</dbReference>
<comment type="catalytic activity">
    <reaction evidence="5">
        <text>3'-dephospho-CoA + ATP = ADP + CoA + H(+)</text>
        <dbReference type="Rhea" id="RHEA:18245"/>
        <dbReference type="ChEBI" id="CHEBI:15378"/>
        <dbReference type="ChEBI" id="CHEBI:30616"/>
        <dbReference type="ChEBI" id="CHEBI:57287"/>
        <dbReference type="ChEBI" id="CHEBI:57328"/>
        <dbReference type="ChEBI" id="CHEBI:456216"/>
        <dbReference type="EC" id="2.7.1.24"/>
    </reaction>
</comment>
<dbReference type="Proteomes" id="UP000643701">
    <property type="component" value="Unassembled WGS sequence"/>
</dbReference>
<keyword evidence="4 5" id="KW-0173">Coenzyme A biosynthesis</keyword>
<protein>
    <recommendedName>
        <fullName evidence="5 6">Dephospho-CoA kinase</fullName>
        <ecNumber evidence="5 6">2.7.1.24</ecNumber>
    </recommendedName>
    <alternativeName>
        <fullName evidence="5">Dephosphocoenzyme A kinase</fullName>
    </alternativeName>
</protein>
<dbReference type="PANTHER" id="PTHR10695:SF46">
    <property type="entry name" value="BIFUNCTIONAL COENZYME A SYNTHASE-RELATED"/>
    <property type="match status" value="1"/>
</dbReference>
<comment type="subcellular location">
    <subcellularLocation>
        <location evidence="5">Cytoplasm</location>
    </subcellularLocation>
</comment>
<gene>
    <name evidence="5" type="primary">coaE</name>
    <name evidence="7" type="ORF">G7034_05680</name>
</gene>
<name>A0A967ACH4_9FLAO</name>
<dbReference type="InterPro" id="IPR001977">
    <property type="entry name" value="Depp_CoAkinase"/>
</dbReference>
<comment type="similarity">
    <text evidence="1 5">Belongs to the CoaE family.</text>
</comment>
<evidence type="ECO:0000256" key="6">
    <source>
        <dbReference type="NCBIfam" id="TIGR00152"/>
    </source>
</evidence>
<dbReference type="CDD" id="cd02022">
    <property type="entry name" value="DPCK"/>
    <property type="match status" value="1"/>
</dbReference>
<comment type="pathway">
    <text evidence="5">Cofactor biosynthesis; coenzyme A biosynthesis; CoA from (R)-pantothenate: step 5/5.</text>
</comment>
<dbReference type="GO" id="GO:0005524">
    <property type="term" value="F:ATP binding"/>
    <property type="evidence" value="ECO:0007669"/>
    <property type="project" value="UniProtKB-UniRule"/>
</dbReference>
<evidence type="ECO:0000256" key="5">
    <source>
        <dbReference type="HAMAP-Rule" id="MF_00376"/>
    </source>
</evidence>
<dbReference type="PROSITE" id="PS51219">
    <property type="entry name" value="DPCK"/>
    <property type="match status" value="1"/>
</dbReference>